<dbReference type="Proteomes" id="UP000828390">
    <property type="component" value="Unassembled WGS sequence"/>
</dbReference>
<protein>
    <submittedName>
        <fullName evidence="2">Uncharacterized protein</fullName>
    </submittedName>
</protein>
<reference evidence="2" key="1">
    <citation type="journal article" date="2019" name="bioRxiv">
        <title>The Genome of the Zebra Mussel, Dreissena polymorpha: A Resource for Invasive Species Research.</title>
        <authorList>
            <person name="McCartney M.A."/>
            <person name="Auch B."/>
            <person name="Kono T."/>
            <person name="Mallez S."/>
            <person name="Zhang Y."/>
            <person name="Obille A."/>
            <person name="Becker A."/>
            <person name="Abrahante J.E."/>
            <person name="Garbe J."/>
            <person name="Badalamenti J.P."/>
            <person name="Herman A."/>
            <person name="Mangelson H."/>
            <person name="Liachko I."/>
            <person name="Sullivan S."/>
            <person name="Sone E.D."/>
            <person name="Koren S."/>
            <person name="Silverstein K.A.T."/>
            <person name="Beckman K.B."/>
            <person name="Gohl D.M."/>
        </authorList>
    </citation>
    <scope>NUCLEOTIDE SEQUENCE</scope>
    <source>
        <strain evidence="2">Duluth1</strain>
        <tissue evidence="2">Whole animal</tissue>
    </source>
</reference>
<dbReference type="EMBL" id="JAIWYP010000011">
    <property type="protein sequence ID" value="KAH3736119.1"/>
    <property type="molecule type" value="Genomic_DNA"/>
</dbReference>
<dbReference type="AlphaFoldDB" id="A0A9D4HX45"/>
<evidence type="ECO:0000256" key="1">
    <source>
        <dbReference type="SAM" id="MobiDB-lite"/>
    </source>
</evidence>
<sequence>MSQRRKLNVKLNGNDDKEKFQRETVRLLEQFFQLDIDEQVRFHSGDQENVSSQKPGGNLQKGAGVLTEDTDDIPQVFEDPRTELEQEIVHELRRIADDIDRNGNLKATVRQSIQNITGLLAYNSFTSAVQQYVENLVAGEELPSFSSLQKRT</sequence>
<name>A0A9D4HX45_DREPO</name>
<accession>A0A9D4HX45</accession>
<evidence type="ECO:0000313" key="3">
    <source>
        <dbReference type="Proteomes" id="UP000828390"/>
    </source>
</evidence>
<reference evidence="2" key="2">
    <citation type="submission" date="2020-11" db="EMBL/GenBank/DDBJ databases">
        <authorList>
            <person name="McCartney M.A."/>
            <person name="Auch B."/>
            <person name="Kono T."/>
            <person name="Mallez S."/>
            <person name="Becker A."/>
            <person name="Gohl D.M."/>
            <person name="Silverstein K.A.T."/>
            <person name="Koren S."/>
            <person name="Bechman K.B."/>
            <person name="Herman A."/>
            <person name="Abrahante J.E."/>
            <person name="Garbe J."/>
        </authorList>
    </citation>
    <scope>NUCLEOTIDE SEQUENCE</scope>
    <source>
        <strain evidence="2">Duluth1</strain>
        <tissue evidence="2">Whole animal</tissue>
    </source>
</reference>
<proteinExistence type="predicted"/>
<organism evidence="2 3">
    <name type="scientific">Dreissena polymorpha</name>
    <name type="common">Zebra mussel</name>
    <name type="synonym">Mytilus polymorpha</name>
    <dbReference type="NCBI Taxonomy" id="45954"/>
    <lineage>
        <taxon>Eukaryota</taxon>
        <taxon>Metazoa</taxon>
        <taxon>Spiralia</taxon>
        <taxon>Lophotrochozoa</taxon>
        <taxon>Mollusca</taxon>
        <taxon>Bivalvia</taxon>
        <taxon>Autobranchia</taxon>
        <taxon>Heteroconchia</taxon>
        <taxon>Euheterodonta</taxon>
        <taxon>Imparidentia</taxon>
        <taxon>Neoheterodontei</taxon>
        <taxon>Myida</taxon>
        <taxon>Dreissenoidea</taxon>
        <taxon>Dreissenidae</taxon>
        <taxon>Dreissena</taxon>
    </lineage>
</organism>
<keyword evidence="3" id="KW-1185">Reference proteome</keyword>
<feature type="region of interest" description="Disordered" evidence="1">
    <location>
        <begin position="46"/>
        <end position="73"/>
    </location>
</feature>
<gene>
    <name evidence="2" type="ORF">DPMN_042681</name>
</gene>
<comment type="caution">
    <text evidence="2">The sequence shown here is derived from an EMBL/GenBank/DDBJ whole genome shotgun (WGS) entry which is preliminary data.</text>
</comment>
<evidence type="ECO:0000313" key="2">
    <source>
        <dbReference type="EMBL" id="KAH3736119.1"/>
    </source>
</evidence>